<accession>A0AAQ2DK66</accession>
<dbReference type="AlphaFoldDB" id="A0AAQ2DK66"/>
<dbReference type="RefSeq" id="WP_062725973.1">
    <property type="nucleotide sequence ID" value="NZ_CP117814.1"/>
</dbReference>
<reference evidence="1" key="2">
    <citation type="submission" date="2019-09" db="EMBL/GenBank/DDBJ databases">
        <authorList>
            <consortium name="NCBI Pathogen Detection Project"/>
        </authorList>
    </citation>
    <scope>NUCLEOTIDE SEQUENCE</scope>
    <source>
        <strain evidence="1">CL18-200174</strain>
    </source>
</reference>
<protein>
    <submittedName>
        <fullName evidence="1">Uncharacterized protein</fullName>
    </submittedName>
</protein>
<dbReference type="Proteomes" id="UP000863577">
    <property type="component" value="Unassembled WGS sequence"/>
</dbReference>
<sequence>MKLYEHPEVVDINNTCDISPPPQYTSDVCELVKANKVILLKTVTTRIKNDRELDKALKDTFPASDAITKYL</sequence>
<organism evidence="1 2">
    <name type="scientific">Legionella pneumophila</name>
    <dbReference type="NCBI Taxonomy" id="446"/>
    <lineage>
        <taxon>Bacteria</taxon>
        <taxon>Pseudomonadati</taxon>
        <taxon>Pseudomonadota</taxon>
        <taxon>Gammaproteobacteria</taxon>
        <taxon>Legionellales</taxon>
        <taxon>Legionellaceae</taxon>
        <taxon>Legionella</taxon>
    </lineage>
</organism>
<evidence type="ECO:0000313" key="1">
    <source>
        <dbReference type="EMBL" id="HAU2396105.1"/>
    </source>
</evidence>
<dbReference type="EMBL" id="DACWOD010000004">
    <property type="protein sequence ID" value="HAU2396105.1"/>
    <property type="molecule type" value="Genomic_DNA"/>
</dbReference>
<evidence type="ECO:0000313" key="2">
    <source>
        <dbReference type="Proteomes" id="UP000863577"/>
    </source>
</evidence>
<reference evidence="1" key="1">
    <citation type="journal article" date="2018" name="Genome Biol.">
        <title>SKESA: strategic k-mer extension for scrupulous assemblies.</title>
        <authorList>
            <person name="Souvorov A."/>
            <person name="Agarwala R."/>
            <person name="Lipman D.J."/>
        </authorList>
    </citation>
    <scope>NUCLEOTIDE SEQUENCE</scope>
    <source>
        <strain evidence="1">CL18-200174</strain>
    </source>
</reference>
<name>A0AAQ2DK66_LEGPN</name>
<comment type="caution">
    <text evidence="1">The sequence shown here is derived from an EMBL/GenBank/DDBJ whole genome shotgun (WGS) entry which is preliminary data.</text>
</comment>
<gene>
    <name evidence="1" type="ORF">JBK99_07135</name>
</gene>
<proteinExistence type="predicted"/>